<feature type="transmembrane region" description="Helical" evidence="1">
    <location>
        <begin position="378"/>
        <end position="396"/>
    </location>
</feature>
<accession>A0A1M5AEM6</accession>
<keyword evidence="1" id="KW-1133">Transmembrane helix</keyword>
<keyword evidence="1" id="KW-0812">Transmembrane</keyword>
<proteinExistence type="predicted"/>
<dbReference type="OrthoDB" id="703085at2"/>
<feature type="transmembrane region" description="Helical" evidence="1">
    <location>
        <begin position="163"/>
        <end position="189"/>
    </location>
</feature>
<keyword evidence="1" id="KW-0472">Membrane</keyword>
<name>A0A1M5AEM6_9BACT</name>
<dbReference type="AlphaFoldDB" id="A0A1M5AEM6"/>
<feature type="transmembrane region" description="Helical" evidence="1">
    <location>
        <begin position="30"/>
        <end position="45"/>
    </location>
</feature>
<dbReference type="Proteomes" id="UP000184480">
    <property type="component" value="Unassembled WGS sequence"/>
</dbReference>
<dbReference type="EMBL" id="FQUC01000005">
    <property type="protein sequence ID" value="SHF28605.1"/>
    <property type="molecule type" value="Genomic_DNA"/>
</dbReference>
<feature type="transmembrane region" description="Helical" evidence="1">
    <location>
        <begin position="57"/>
        <end position="76"/>
    </location>
</feature>
<reference evidence="3" key="1">
    <citation type="submission" date="2016-11" db="EMBL/GenBank/DDBJ databases">
        <authorList>
            <person name="Varghese N."/>
            <person name="Submissions S."/>
        </authorList>
    </citation>
    <scope>NUCLEOTIDE SEQUENCE [LARGE SCALE GENOMIC DNA]</scope>
    <source>
        <strain evidence="3">DSM 27370</strain>
    </source>
</reference>
<sequence length="425" mass="48832">MKKIIGIILLFVLTFYTLYPQAISFFGYSFLFTSGVLGLGVYLYNGRPYPEIIKIAFAYFPIVLMAWITIYMNSYTDPYLYDNTKSQVAWLFASYLIVFIFFQIHPNGSFTLFLYYIIGAILVQCIISVLMHQNEAIRNFFNSLQMADAVAQFKRDDTEGRRLLGYGVAFFGAGVSCGFALILISYIAVKNKFNTIQLIILAAVYCIILYVGLLSARTTSIGLFASVILVVILLFTGNANKSQLFRFLGIGAILGSIGSTLCYIYFPEFADWAFEGFINYQNTGTFSTQSSDGIENMFILPYNFEQWMYGWGHMEFWGSDVGYTRLLFWIGLPGTIAYLFYQFYLMKMSFVRDQAWVFTLLIGFAYNAALNVKGLSDLNLFMYFFIFYFLHYKYYIYTPKLYRLGKISNHKLRHAVQSKTANGRI</sequence>
<feature type="transmembrane region" description="Helical" evidence="1">
    <location>
        <begin position="326"/>
        <end position="343"/>
    </location>
</feature>
<feature type="transmembrane region" description="Helical" evidence="1">
    <location>
        <begin position="196"/>
        <end position="213"/>
    </location>
</feature>
<dbReference type="RefSeq" id="WP_062184838.1">
    <property type="nucleotide sequence ID" value="NZ_BBXL01000032.1"/>
</dbReference>
<feature type="transmembrane region" description="Helical" evidence="1">
    <location>
        <begin position="88"/>
        <end position="105"/>
    </location>
</feature>
<feature type="transmembrane region" description="Helical" evidence="1">
    <location>
        <begin position="244"/>
        <end position="266"/>
    </location>
</feature>
<dbReference type="STRING" id="1346286.SAMN05444362_10524"/>
<gene>
    <name evidence="2" type="ORF">SAMN05444362_10524</name>
</gene>
<feature type="transmembrane region" description="Helical" evidence="1">
    <location>
        <begin position="112"/>
        <end position="131"/>
    </location>
</feature>
<organism evidence="2 3">
    <name type="scientific">Dysgonomonas macrotermitis</name>
    <dbReference type="NCBI Taxonomy" id="1346286"/>
    <lineage>
        <taxon>Bacteria</taxon>
        <taxon>Pseudomonadati</taxon>
        <taxon>Bacteroidota</taxon>
        <taxon>Bacteroidia</taxon>
        <taxon>Bacteroidales</taxon>
        <taxon>Dysgonomonadaceae</taxon>
        <taxon>Dysgonomonas</taxon>
    </lineage>
</organism>
<keyword evidence="3" id="KW-1185">Reference proteome</keyword>
<feature type="transmembrane region" description="Helical" evidence="1">
    <location>
        <begin position="355"/>
        <end position="372"/>
    </location>
</feature>
<evidence type="ECO:0000313" key="3">
    <source>
        <dbReference type="Proteomes" id="UP000184480"/>
    </source>
</evidence>
<evidence type="ECO:0000313" key="2">
    <source>
        <dbReference type="EMBL" id="SHF28605.1"/>
    </source>
</evidence>
<evidence type="ECO:0000256" key="1">
    <source>
        <dbReference type="SAM" id="Phobius"/>
    </source>
</evidence>
<feature type="transmembrane region" description="Helical" evidence="1">
    <location>
        <begin position="219"/>
        <end position="237"/>
    </location>
</feature>
<protein>
    <submittedName>
        <fullName evidence="2">Uncharacterized protein</fullName>
    </submittedName>
</protein>